<dbReference type="RefSeq" id="WP_378287120.1">
    <property type="nucleotide sequence ID" value="NZ_JBHSON010000065.1"/>
</dbReference>
<comment type="caution">
    <text evidence="3">The sequence shown here is derived from an EMBL/GenBank/DDBJ whole genome shotgun (WGS) entry which is preliminary data.</text>
</comment>
<dbReference type="InterPro" id="IPR006311">
    <property type="entry name" value="TAT_signal"/>
</dbReference>
<name>A0ABW1ABV7_9ACTN</name>
<dbReference type="InterPro" id="IPR036237">
    <property type="entry name" value="Xyl_isomerase-like_sf"/>
</dbReference>
<dbReference type="GO" id="GO:0016853">
    <property type="term" value="F:isomerase activity"/>
    <property type="evidence" value="ECO:0007669"/>
    <property type="project" value="UniProtKB-KW"/>
</dbReference>
<sequence>MAFPHPPRSGSPEFQPSDEALAGQEQDAVLGRRLGLSRRQILAAGTGIAAAAALPAFPRQAAADGPLIRDSKRGIILYTVRDAISRDPLTTNLPSGFRRVLEALSEIGFERVEFAGYRQHANAEGGADLETVEGARLLRRWLDDNGLRAEGNHGFIPSSWPLTQADLDRFKRTLEIAGILGLDHMGTGSDPTSSAYKADWDVAADKWHQLGAIARQAGGTKLYTHNHDAAYNFLLDSGPPDALGRPTRSSGIRRLEYFLKITDPKYVYLEMDIYWAHVAQHRFRTFTAPDGSVQTDVFDPVAVVRPVERRFPLFHAKDGRSNPANANGYDMVPFGTGDIDYAAFFRELKSGHHYPMYEQDNAPGGTADPGQSLRFAELSYDNMSALRR</sequence>
<feature type="domain" description="Xylose isomerase-like TIM barrel" evidence="2">
    <location>
        <begin position="101"/>
        <end position="350"/>
    </location>
</feature>
<dbReference type="InterPro" id="IPR050312">
    <property type="entry name" value="IolE/XylAMocC-like"/>
</dbReference>
<dbReference type="InterPro" id="IPR013022">
    <property type="entry name" value="Xyl_isomerase-like_TIM-brl"/>
</dbReference>
<dbReference type="EMBL" id="JBHSON010000065">
    <property type="protein sequence ID" value="MFC5751223.1"/>
    <property type="molecule type" value="Genomic_DNA"/>
</dbReference>
<keyword evidence="3" id="KW-0413">Isomerase</keyword>
<keyword evidence="4" id="KW-1185">Reference proteome</keyword>
<feature type="region of interest" description="Disordered" evidence="1">
    <location>
        <begin position="1"/>
        <end position="22"/>
    </location>
</feature>
<dbReference type="SUPFAM" id="SSF51658">
    <property type="entry name" value="Xylose isomerase-like"/>
    <property type="match status" value="1"/>
</dbReference>
<evidence type="ECO:0000313" key="3">
    <source>
        <dbReference type="EMBL" id="MFC5751223.1"/>
    </source>
</evidence>
<dbReference type="PANTHER" id="PTHR12110:SF41">
    <property type="entry name" value="INOSOSE DEHYDRATASE"/>
    <property type="match status" value="1"/>
</dbReference>
<organism evidence="3 4">
    <name type="scientific">Actinomadura rugatobispora</name>
    <dbReference type="NCBI Taxonomy" id="1994"/>
    <lineage>
        <taxon>Bacteria</taxon>
        <taxon>Bacillati</taxon>
        <taxon>Actinomycetota</taxon>
        <taxon>Actinomycetes</taxon>
        <taxon>Streptosporangiales</taxon>
        <taxon>Thermomonosporaceae</taxon>
        <taxon>Actinomadura</taxon>
    </lineage>
</organism>
<reference evidence="4" key="1">
    <citation type="journal article" date="2019" name="Int. J. Syst. Evol. Microbiol.">
        <title>The Global Catalogue of Microorganisms (GCM) 10K type strain sequencing project: providing services to taxonomists for standard genome sequencing and annotation.</title>
        <authorList>
            <consortium name="The Broad Institute Genomics Platform"/>
            <consortium name="The Broad Institute Genome Sequencing Center for Infectious Disease"/>
            <person name="Wu L."/>
            <person name="Ma J."/>
        </authorList>
    </citation>
    <scope>NUCLEOTIDE SEQUENCE [LARGE SCALE GENOMIC DNA]</scope>
    <source>
        <strain evidence="4">KCTC 42087</strain>
    </source>
</reference>
<evidence type="ECO:0000256" key="1">
    <source>
        <dbReference type="SAM" id="MobiDB-lite"/>
    </source>
</evidence>
<evidence type="ECO:0000313" key="4">
    <source>
        <dbReference type="Proteomes" id="UP001596074"/>
    </source>
</evidence>
<dbReference type="PROSITE" id="PS51318">
    <property type="entry name" value="TAT"/>
    <property type="match status" value="1"/>
</dbReference>
<dbReference type="Proteomes" id="UP001596074">
    <property type="component" value="Unassembled WGS sequence"/>
</dbReference>
<evidence type="ECO:0000259" key="2">
    <source>
        <dbReference type="Pfam" id="PF01261"/>
    </source>
</evidence>
<proteinExistence type="predicted"/>
<gene>
    <name evidence="3" type="ORF">ACFPZN_36880</name>
</gene>
<dbReference type="Pfam" id="PF01261">
    <property type="entry name" value="AP_endonuc_2"/>
    <property type="match status" value="1"/>
</dbReference>
<accession>A0ABW1ABV7</accession>
<dbReference type="Gene3D" id="3.20.20.150">
    <property type="entry name" value="Divalent-metal-dependent TIM barrel enzymes"/>
    <property type="match status" value="1"/>
</dbReference>
<protein>
    <submittedName>
        <fullName evidence="3">Sugar phosphate isomerase/epimerase family protein</fullName>
    </submittedName>
</protein>
<dbReference type="PANTHER" id="PTHR12110">
    <property type="entry name" value="HYDROXYPYRUVATE ISOMERASE"/>
    <property type="match status" value="1"/>
</dbReference>